<evidence type="ECO:0000259" key="2">
    <source>
        <dbReference type="PROSITE" id="PS51208"/>
    </source>
</evidence>
<dbReference type="InterPro" id="IPR005546">
    <property type="entry name" value="Autotransporte_beta"/>
</dbReference>
<dbReference type="Gene3D" id="2.40.128.130">
    <property type="entry name" value="Autotransporter beta-domain"/>
    <property type="match status" value="1"/>
</dbReference>
<feature type="signal peptide" evidence="1">
    <location>
        <begin position="1"/>
        <end position="35"/>
    </location>
</feature>
<dbReference type="PROSITE" id="PS51208">
    <property type="entry name" value="AUTOTRANSPORTER"/>
    <property type="match status" value="1"/>
</dbReference>
<protein>
    <recommendedName>
        <fullName evidence="2">Autotransporter domain-containing protein</fullName>
    </recommendedName>
</protein>
<comment type="caution">
    <text evidence="3">The sequence shown here is derived from an EMBL/GenBank/DDBJ whole genome shotgun (WGS) entry which is preliminary data.</text>
</comment>
<dbReference type="SMART" id="SM00869">
    <property type="entry name" value="Autotransporter"/>
    <property type="match status" value="1"/>
</dbReference>
<keyword evidence="4" id="KW-1185">Reference proteome</keyword>
<accession>A0ABT8ZKE6</accession>
<proteinExistence type="predicted"/>
<keyword evidence="1" id="KW-0732">Signal</keyword>
<sequence>MTFVIKARGSRVHRTSLFVSSALVLTLTAPGVVQAACAPNPPRASERTLCSGVETAPLVIREAGSDVLVEQDATLSAAAASSILIALPDAPYDWIEPVTIQIDGSVNGGTSSAIAVASYGDIGWLNAIITVSATGRISGPAGIDLVTPSSIYPYPSFRRTAVLIDNGGVIGSSAGSLALHGSDDGQAFFQSILNRSTGTIGAIQGRVGTLTNEGLIDGGVLSAFSKGPGPAPYNGSTSITNSGTMRSNGSADTLRLGQIDAVDNSGDILAEGSGLAISGANIAISNGENGRIVAHQTAISATQSVRVNNRGTISGGGDAITSEGALILINQGTILGNVRSGNIGSFIMNIGGTIDGDILLGSDNDSFFGDVDNVDQPFGTVTGRVDAGDGNDTLIFNFREDRVLDHAIALPDTFEALSLWVGGGATLTFSRSFASTTAVTLASADFSSYRTDNRFVLAGSLDTQGPALIEGNNNSSGFVVSQSGTILAHLTDPDTYAASFRDASLFDNSGTITAIGGGGVAGSSARIINSGTITADATAVRAWSGVVNSGAIRSSQGIGADIFYGMSSNSGVIEGATAGARVVQGTLVNDGTISSAGNGVEIGWHGTLFNRAGGVITGGTAGIASPSANADVQQVYVINAGIINGDVTLGGRPYSYGSGNVFAALSGGIVNGDIHLGSGYDIFATSLVNSGPGEFAGLTGRVSGSGVATLRYLIDADTMTTPALKGIFSNLSYQLANDATLTLTGPSSIDLGFAGSGKVVLAGDFTGDTDAILIDLTDQAIRINGEDQAPANAIAMTNNGTITVREGPGSGASYGTAIIVGDGNSFTNHGTVDVQVGESTFYNFPSVTAIAAGSGAVVNHGTILLSGATGIRGDFGFGAGAIIRNAGVIEQVRGGAWSAGITGAGTVVNSGRIDTEGNAISLRAGSFVTNSGILRSSAAEAVRGNEYYDASKLWNQSGALIAGGPDASAVLLSSGSILANEGTIEGDVVMRYDPYGFRNDYGQSIFISRGGTLNGNLTLTKNDDIVIALNGITGITGSIDTLTGNDMFVRAYDETATVTLDAGATPPAGFEGLGFAAYGADTVVTLSGERAQTTPLFLAGDGTIVNAIAMNETGATGLTSVTLGSAADPTNSLGAGSTLTFVNLATLARGVAGYAHALDNQGVINGYDLYQPVVKILANDAAGFSFRNSGTIANVDAPQDAFGGMDWYAVAIDRLAEIGTSAYNRFDNSGQIVGGVRVTADTRSFSFVNSGRIDAANPYFGAALLTVGPRYNLEYPGSANADDASIANSGTMNGTLSATVSALRVTVANSGSINGYVRVSQPGQIDGYDQQGYPAQTSQDSFSFVNSGSMYGATLDSAAIAMDIANSGTITRNTVSHVGTALAITAQSAADRAIRIMNEGAIVGKGIMTSALTLDAYGWAAEESGRVPPDSVISLTNRGIISADSGAGYSAAINDANPALLTGVTAVGIMAPGDGASDVTIVNAAGATISANGATSYAWRYWEPDDAPRIVPETYATTGSLAVGVLADRVSLDNAGTIRGLAGGMIGADTEVALGDNALDLSGRFLAGAVQTFHSADTVVNRSTGVIIGSIDLGEMDDKLINAGTIDGGIFLGSGNDSMTHAIGGTLTGIVDGGEGTDKVVIDITGGGLLGNALIARFVNFESKIVSGSGTVTTDGPFLDDTLFLRDTALELGAGQTLQTAGPVAVTFAGGSNLLVNNGTIVGGLDLANGQNQVVNAGVITGGIRFGQDSHMTSLANSVISGTIDVSQGAVFGSAGTVNGAINVGGTLAPGASLGTMTVNGNVTLHAGSNALFQFTPTASDALVINGSLTIAEGATLTLTGNRPLTPGVYTIVSASDGINGSFGTNVMRGDAIEGVLTFGAKAIRLTGLFQLKNGATAQVEQTKDYLNTLLLGGKATPAIVTAFPGMVDADGYASPAILSTLSPEAYASAAQIGIENGLAISGALRSVRMGGLRDEGGLFAFGQAYGNWRVFDADRRGVGQADVDSSGYLGGVGYGNSTVGAALFVGRSEGKQRLGSIGARNDADGMFFGGRVHYASGGLSAGATILFDRSEIDTVRNPAAGGTARSHYDMHGMTIDGWIRYGFEIQSGWRLGPQLGLTHVSISRDALRETGGGAFALDISKQKYGATFLSADLKLEAPGEESLRPWTAIGFRYTLDSDAISATGTLLGTDTAYAVAGAERKKTLPHAGGGVDMAISTSVSLFINGDVEFSGRNGQHHVNGGITFRF</sequence>
<gene>
    <name evidence="3" type="ORF">Q4610_05990</name>
</gene>
<feature type="domain" description="Autotransporter" evidence="2">
    <location>
        <begin position="1972"/>
        <end position="2247"/>
    </location>
</feature>
<dbReference type="Proteomes" id="UP001176471">
    <property type="component" value="Unassembled WGS sequence"/>
</dbReference>
<name>A0ABT8ZKE6_9SPHN</name>
<dbReference type="InterPro" id="IPR036709">
    <property type="entry name" value="Autotransporte_beta_dom_sf"/>
</dbReference>
<dbReference type="SUPFAM" id="SSF103515">
    <property type="entry name" value="Autotransporter"/>
    <property type="match status" value="1"/>
</dbReference>
<dbReference type="RefSeq" id="WP_304535087.1">
    <property type="nucleotide sequence ID" value="NZ_JAUQOM010000002.1"/>
</dbReference>
<evidence type="ECO:0000313" key="4">
    <source>
        <dbReference type="Proteomes" id="UP001176471"/>
    </source>
</evidence>
<dbReference type="EMBL" id="JAUQOM010000002">
    <property type="protein sequence ID" value="MDO7834593.1"/>
    <property type="molecule type" value="Genomic_DNA"/>
</dbReference>
<feature type="chain" id="PRO_5045290482" description="Autotransporter domain-containing protein" evidence="1">
    <location>
        <begin position="36"/>
        <end position="2247"/>
    </location>
</feature>
<reference evidence="3" key="1">
    <citation type="submission" date="2023-07" db="EMBL/GenBank/DDBJ databases">
        <title>Bacterial whole genome sequence for Sphingobium sp. HBC34.</title>
        <authorList>
            <person name="Le V."/>
            <person name="Ko S.-R."/>
            <person name="Ahn C.-Y."/>
            <person name="Oh H.-M."/>
        </authorList>
    </citation>
    <scope>NUCLEOTIDE SEQUENCE</scope>
    <source>
        <strain evidence="3">HBC34</strain>
    </source>
</reference>
<evidence type="ECO:0000256" key="1">
    <source>
        <dbReference type="SAM" id="SignalP"/>
    </source>
</evidence>
<evidence type="ECO:0000313" key="3">
    <source>
        <dbReference type="EMBL" id="MDO7834593.1"/>
    </source>
</evidence>
<organism evidence="3 4">
    <name type="scientific">Sphingobium cyanobacteriorum</name>
    <dbReference type="NCBI Taxonomy" id="3063954"/>
    <lineage>
        <taxon>Bacteria</taxon>
        <taxon>Pseudomonadati</taxon>
        <taxon>Pseudomonadota</taxon>
        <taxon>Alphaproteobacteria</taxon>
        <taxon>Sphingomonadales</taxon>
        <taxon>Sphingomonadaceae</taxon>
        <taxon>Sphingobium</taxon>
    </lineage>
</organism>